<dbReference type="PANTHER" id="PTHR11923:SF69">
    <property type="entry name" value="SENSORY NEURON MEMBRANE PROTEIN 1"/>
    <property type="match status" value="1"/>
</dbReference>
<organism evidence="13">
    <name type="scientific">Dendroctonus ponderosae</name>
    <name type="common">Mountain pine beetle</name>
    <dbReference type="NCBI Taxonomy" id="77166"/>
    <lineage>
        <taxon>Eukaryota</taxon>
        <taxon>Metazoa</taxon>
        <taxon>Ecdysozoa</taxon>
        <taxon>Arthropoda</taxon>
        <taxon>Hexapoda</taxon>
        <taxon>Insecta</taxon>
        <taxon>Pterygota</taxon>
        <taxon>Neoptera</taxon>
        <taxon>Endopterygota</taxon>
        <taxon>Coleoptera</taxon>
        <taxon>Polyphaga</taxon>
        <taxon>Cucujiformia</taxon>
        <taxon>Curculionidae</taxon>
        <taxon>Scolytinae</taxon>
        <taxon>Dendroctonus</taxon>
    </lineage>
</organism>
<accession>M4W9B3</accession>
<evidence type="ECO:0000256" key="10">
    <source>
        <dbReference type="ARBA" id="ARBA00023170"/>
    </source>
</evidence>
<keyword evidence="10" id="KW-0675">Receptor</keyword>
<keyword evidence="3" id="KW-1003">Cell membrane</keyword>
<keyword evidence="5 12" id="KW-0812">Transmembrane</keyword>
<evidence type="ECO:0000256" key="6">
    <source>
        <dbReference type="ARBA" id="ARBA00022725"/>
    </source>
</evidence>
<proteinExistence type="evidence at transcript level"/>
<comment type="similarity">
    <text evidence="2">Belongs to the CD36 family.</text>
</comment>
<dbReference type="PANTHER" id="PTHR11923">
    <property type="entry name" value="SCAVENGER RECEPTOR CLASS B TYPE-1 SR-B1"/>
    <property type="match status" value="1"/>
</dbReference>
<evidence type="ECO:0000256" key="3">
    <source>
        <dbReference type="ARBA" id="ARBA00022475"/>
    </source>
</evidence>
<dbReference type="EMBL" id="KC113423">
    <property type="protein sequence ID" value="AGI05171.1"/>
    <property type="molecule type" value="mRNA"/>
</dbReference>
<keyword evidence="7 12" id="KW-1133">Transmembrane helix</keyword>
<dbReference type="InterPro" id="IPR002159">
    <property type="entry name" value="CD36_fam"/>
</dbReference>
<dbReference type="PRINTS" id="PR01609">
    <property type="entry name" value="CD36FAMILY"/>
</dbReference>
<evidence type="ECO:0000256" key="9">
    <source>
        <dbReference type="ARBA" id="ARBA00023157"/>
    </source>
</evidence>
<dbReference type="OrthoDB" id="10024078at2759"/>
<evidence type="ECO:0000256" key="7">
    <source>
        <dbReference type="ARBA" id="ARBA00022989"/>
    </source>
</evidence>
<protein>
    <submittedName>
        <fullName evidence="13">Sensory neuron membrane protein 1a</fullName>
    </submittedName>
</protein>
<evidence type="ECO:0000256" key="11">
    <source>
        <dbReference type="ARBA" id="ARBA00023180"/>
    </source>
</evidence>
<evidence type="ECO:0000256" key="5">
    <source>
        <dbReference type="ARBA" id="ARBA00022692"/>
    </source>
</evidence>
<feature type="transmembrane region" description="Helical" evidence="12">
    <location>
        <begin position="453"/>
        <end position="474"/>
    </location>
</feature>
<evidence type="ECO:0000256" key="2">
    <source>
        <dbReference type="ARBA" id="ARBA00010532"/>
    </source>
</evidence>
<keyword evidence="4" id="KW-0716">Sensory transduction</keyword>
<sequence>MNFPMRLAIGSACSLLFIILVGFVGFPKMIKGKVKDMVNLKPGMEIREMFVKVPFPLSFNVYIFSVLNPAEVQGGAKPHLKEMGPFCYNEWKTKINVEDNEGDDTISYDPVDTFENAKRPKCLSVDTLVTIPHPMILGMVNTILRQKPGALTLANKAIKSIWSNPSSLFITVKAQDLLFDGVVIHCGVSDFAGKAICTNLKAEPSLTHLGEDDLGFSLMGPKNGTAGKRIKAFRGTQDFHKVGRIIEFDGKSKLDVWNNSKCDTIVGTDGTIFPPMLKKEEGLASFAPDLCRSLIAQFDKHDKYDGIPVSSFFASLGDQSKNPAEKCFCTTPETCLKRGLMDLYRCAKIPLYVSLPHFYDSHESYLKGVKGLKPDVEKHGIRIMFELLTGSPLSARKRLQFNMPLEPNPKVELFHNFTPTVLPIFWVEEAVDLNSTFTKPLKTLFLTKKLVNIVKYLVLLMSIGGFCAAVYLYFKSDDSMNVTSVQKVQPDQNGHRNIISTVFNGNHTAGQDNEAYEDKY</sequence>
<evidence type="ECO:0000256" key="12">
    <source>
        <dbReference type="SAM" id="Phobius"/>
    </source>
</evidence>
<keyword evidence="9" id="KW-1015">Disulfide bond</keyword>
<evidence type="ECO:0000256" key="1">
    <source>
        <dbReference type="ARBA" id="ARBA00004651"/>
    </source>
</evidence>
<evidence type="ECO:0000256" key="4">
    <source>
        <dbReference type="ARBA" id="ARBA00022606"/>
    </source>
</evidence>
<dbReference type="GO" id="GO:0005737">
    <property type="term" value="C:cytoplasm"/>
    <property type="evidence" value="ECO:0007669"/>
    <property type="project" value="TreeGrafter"/>
</dbReference>
<reference evidence="13" key="1">
    <citation type="journal article" date="2013" name="BMC Genomics">
        <title>Antennal transcriptome analysis of the chemosensory gene families in the tree killing bark beetles, Ips typographus and Dendroctonus ponderosae (Coleoptera: Curculionidae: Scolytinae).</title>
        <authorList>
            <person name="Andersson M.N."/>
            <person name="Grosse-Wilde E."/>
            <person name="Keeling C.I."/>
            <person name="Bengtsson J.M."/>
            <person name="Yuen M.M."/>
            <person name="Li M."/>
            <person name="Hillbur Y."/>
            <person name="Bohlmann J."/>
            <person name="Hansson B.S."/>
            <person name="Schlyter F."/>
        </authorList>
    </citation>
    <scope>NUCLEOTIDE SEQUENCE</scope>
</reference>
<gene>
    <name evidence="13" type="primary">SNMP1a</name>
</gene>
<dbReference type="GO" id="GO:0005044">
    <property type="term" value="F:scavenger receptor activity"/>
    <property type="evidence" value="ECO:0007669"/>
    <property type="project" value="TreeGrafter"/>
</dbReference>
<dbReference type="GO" id="GO:0005886">
    <property type="term" value="C:plasma membrane"/>
    <property type="evidence" value="ECO:0007669"/>
    <property type="project" value="UniProtKB-SubCell"/>
</dbReference>
<comment type="subcellular location">
    <subcellularLocation>
        <location evidence="1">Cell membrane</location>
        <topology evidence="1">Multi-pass membrane protein</topology>
    </subcellularLocation>
</comment>
<evidence type="ECO:0000313" key="13">
    <source>
        <dbReference type="EMBL" id="AGI05171.1"/>
    </source>
</evidence>
<name>M4W9B3_DENPD</name>
<keyword evidence="11" id="KW-0325">Glycoprotein</keyword>
<keyword evidence="8 12" id="KW-0472">Membrane</keyword>
<dbReference type="GO" id="GO:0007608">
    <property type="term" value="P:sensory perception of smell"/>
    <property type="evidence" value="ECO:0007669"/>
    <property type="project" value="UniProtKB-KW"/>
</dbReference>
<dbReference type="AlphaFoldDB" id="M4W9B3"/>
<dbReference type="Pfam" id="PF01130">
    <property type="entry name" value="CD36"/>
    <property type="match status" value="1"/>
</dbReference>
<feature type="transmembrane region" description="Helical" evidence="12">
    <location>
        <begin position="6"/>
        <end position="26"/>
    </location>
</feature>
<keyword evidence="6" id="KW-0552">Olfaction</keyword>
<evidence type="ECO:0000256" key="8">
    <source>
        <dbReference type="ARBA" id="ARBA00023136"/>
    </source>
</evidence>